<proteinExistence type="predicted"/>
<reference evidence="2 3" key="1">
    <citation type="submission" date="2016-04" db="EMBL/GenBank/DDBJ databases">
        <title>A degradative enzymes factory behind the ericoid mycorrhizal symbiosis.</title>
        <authorList>
            <consortium name="DOE Joint Genome Institute"/>
            <person name="Martino E."/>
            <person name="Morin E."/>
            <person name="Grelet G."/>
            <person name="Kuo A."/>
            <person name="Kohler A."/>
            <person name="Daghino S."/>
            <person name="Barry K."/>
            <person name="Choi C."/>
            <person name="Cichocki N."/>
            <person name="Clum A."/>
            <person name="Copeland A."/>
            <person name="Hainaut M."/>
            <person name="Haridas S."/>
            <person name="Labutti K."/>
            <person name="Lindquist E."/>
            <person name="Lipzen A."/>
            <person name="Khouja H.-R."/>
            <person name="Murat C."/>
            <person name="Ohm R."/>
            <person name="Olson A."/>
            <person name="Spatafora J."/>
            <person name="Veneault-Fourrey C."/>
            <person name="Henrissat B."/>
            <person name="Grigoriev I."/>
            <person name="Martin F."/>
            <person name="Perotto S."/>
        </authorList>
    </citation>
    <scope>NUCLEOTIDE SEQUENCE [LARGE SCALE GENOMIC DNA]</scope>
    <source>
        <strain evidence="2 3">E</strain>
    </source>
</reference>
<protein>
    <submittedName>
        <fullName evidence="2">Uncharacterized protein</fullName>
    </submittedName>
</protein>
<dbReference type="Gene3D" id="1.20.120.1240">
    <property type="entry name" value="Dynamin, middle domain"/>
    <property type="match status" value="1"/>
</dbReference>
<feature type="region of interest" description="Disordered" evidence="1">
    <location>
        <begin position="30"/>
        <end position="56"/>
    </location>
</feature>
<dbReference type="GeneID" id="36579555"/>
<evidence type="ECO:0000313" key="2">
    <source>
        <dbReference type="EMBL" id="PMD50539.1"/>
    </source>
</evidence>
<dbReference type="InParanoid" id="A0A2J6SIG3"/>
<dbReference type="STRING" id="1095630.A0A2J6SIG3"/>
<dbReference type="Proteomes" id="UP000235371">
    <property type="component" value="Unassembled WGS sequence"/>
</dbReference>
<dbReference type="EMBL" id="KZ613913">
    <property type="protein sequence ID" value="PMD50539.1"/>
    <property type="molecule type" value="Genomic_DNA"/>
</dbReference>
<sequence length="188" mass="21306">MLSPSKSARLWSTKEMSEIGHKYKFEGLVSLEGDGSDGDADTPASGVNSDQDEVEPELDWTLPVPEVLCQSKALSWVKTVLICTRGRELPGNFNPLLIVELFWEQSENWQELAEDHLQDVSKLCSNFVIDLLRDICPADVPPPRVQASVVEESLKSRMEAGEAELKKLLQDRKRWYQLLIWRIEIEPG</sequence>
<dbReference type="OrthoDB" id="415706at2759"/>
<name>A0A2J6SIG3_9HELO</name>
<evidence type="ECO:0000313" key="3">
    <source>
        <dbReference type="Proteomes" id="UP000235371"/>
    </source>
</evidence>
<evidence type="ECO:0000256" key="1">
    <source>
        <dbReference type="SAM" id="MobiDB-lite"/>
    </source>
</evidence>
<dbReference type="AlphaFoldDB" id="A0A2J6SIG3"/>
<dbReference type="RefSeq" id="XP_024727443.1">
    <property type="nucleotide sequence ID" value="XM_024871473.1"/>
</dbReference>
<keyword evidence="3" id="KW-1185">Reference proteome</keyword>
<organism evidence="2 3">
    <name type="scientific">Hyaloscypha bicolor E</name>
    <dbReference type="NCBI Taxonomy" id="1095630"/>
    <lineage>
        <taxon>Eukaryota</taxon>
        <taxon>Fungi</taxon>
        <taxon>Dikarya</taxon>
        <taxon>Ascomycota</taxon>
        <taxon>Pezizomycotina</taxon>
        <taxon>Leotiomycetes</taxon>
        <taxon>Helotiales</taxon>
        <taxon>Hyaloscyphaceae</taxon>
        <taxon>Hyaloscypha</taxon>
        <taxon>Hyaloscypha bicolor</taxon>
    </lineage>
</organism>
<accession>A0A2J6SIG3</accession>
<gene>
    <name evidence="2" type="ORF">K444DRAFT_271358</name>
</gene>